<evidence type="ECO:0000313" key="2">
    <source>
        <dbReference type="EMBL" id="MBD2345566.1"/>
    </source>
</evidence>
<evidence type="ECO:0000256" key="1">
    <source>
        <dbReference type="SAM" id="Phobius"/>
    </source>
</evidence>
<keyword evidence="1" id="KW-1133">Transmembrane helix</keyword>
<protein>
    <submittedName>
        <fullName evidence="2">Uncharacterized protein</fullName>
    </submittedName>
</protein>
<comment type="caution">
    <text evidence="2">The sequence shown here is derived from an EMBL/GenBank/DDBJ whole genome shotgun (WGS) entry which is preliminary data.</text>
</comment>
<reference evidence="2 3" key="1">
    <citation type="journal article" date="2020" name="ISME J.">
        <title>Comparative genomics reveals insights into cyanobacterial evolution and habitat adaptation.</title>
        <authorList>
            <person name="Chen M.Y."/>
            <person name="Teng W.K."/>
            <person name="Zhao L."/>
            <person name="Hu C.X."/>
            <person name="Zhou Y.K."/>
            <person name="Han B.P."/>
            <person name="Song L.R."/>
            <person name="Shu W.S."/>
        </authorList>
    </citation>
    <scope>NUCLEOTIDE SEQUENCE [LARGE SCALE GENOMIC DNA]</scope>
    <source>
        <strain evidence="2 3">FACHB-260</strain>
    </source>
</reference>
<keyword evidence="1" id="KW-0472">Membrane</keyword>
<proteinExistence type="predicted"/>
<evidence type="ECO:0000313" key="3">
    <source>
        <dbReference type="Proteomes" id="UP000607281"/>
    </source>
</evidence>
<name>A0ABR8CRZ8_9NOST</name>
<organism evidence="2 3">
    <name type="scientific">Anabaena subtropica FACHB-260</name>
    <dbReference type="NCBI Taxonomy" id="2692884"/>
    <lineage>
        <taxon>Bacteria</taxon>
        <taxon>Bacillati</taxon>
        <taxon>Cyanobacteriota</taxon>
        <taxon>Cyanophyceae</taxon>
        <taxon>Nostocales</taxon>
        <taxon>Nostocaceae</taxon>
        <taxon>Anabaena</taxon>
    </lineage>
</organism>
<keyword evidence="1" id="KW-0812">Transmembrane</keyword>
<keyword evidence="3" id="KW-1185">Reference proteome</keyword>
<sequence length="55" mass="6078">MSHQVSVTNLAILVAFLCHFGYKIQISAKMAALGNISSPEREAETNEYGLMTIDY</sequence>
<feature type="transmembrane region" description="Helical" evidence="1">
    <location>
        <begin position="6"/>
        <end position="22"/>
    </location>
</feature>
<dbReference type="EMBL" id="JACJRF010000026">
    <property type="protein sequence ID" value="MBD2345566.1"/>
    <property type="molecule type" value="Genomic_DNA"/>
</dbReference>
<accession>A0ABR8CRZ8</accession>
<gene>
    <name evidence="2" type="ORF">H6G18_15615</name>
</gene>
<dbReference type="Proteomes" id="UP000607281">
    <property type="component" value="Unassembled WGS sequence"/>
</dbReference>